<organism evidence="5 6">
    <name type="scientific">Conyzicola lurida</name>
    <dbReference type="NCBI Taxonomy" id="1172621"/>
    <lineage>
        <taxon>Bacteria</taxon>
        <taxon>Bacillati</taxon>
        <taxon>Actinomycetota</taxon>
        <taxon>Actinomycetes</taxon>
        <taxon>Micrococcales</taxon>
        <taxon>Microbacteriaceae</taxon>
        <taxon>Conyzicola</taxon>
    </lineage>
</organism>
<reference evidence="5 6" key="1">
    <citation type="submission" date="2020-08" db="EMBL/GenBank/DDBJ databases">
        <title>Sequencing the genomes of 1000 actinobacteria strains.</title>
        <authorList>
            <person name="Klenk H.-P."/>
        </authorList>
    </citation>
    <scope>NUCLEOTIDE SEQUENCE [LARGE SCALE GENOMIC DNA]</scope>
    <source>
        <strain evidence="5 6">DSM 105784</strain>
    </source>
</reference>
<dbReference type="InterPro" id="IPR014757">
    <property type="entry name" value="Tscrpt_reg_IclR_C"/>
</dbReference>
<dbReference type="SUPFAM" id="SSF55781">
    <property type="entry name" value="GAF domain-like"/>
    <property type="match status" value="2"/>
</dbReference>
<dbReference type="EMBL" id="JACHMJ010000001">
    <property type="protein sequence ID" value="MBB5844714.1"/>
    <property type="molecule type" value="Genomic_DNA"/>
</dbReference>
<sequence length="466" mass="49331">MSSRVVQGLAAVQVVAGRRDPTAPLSVGTISRELGVTLSSASRLCSELEAAGFLGRGDAYGTYRLGRDAIRLSGGAAAPFARTVRFALTLAAQQTGETVFLTARSAGGIRVIDSVESLWTLHSPADVGDLVADERSAVMRTATAAAVESPEPWVESTIGMSVEIAAPVLTPAGAHVAVVALRLPINRVGQNLPRARRAVVTARRTIERSLAEWIDEPRSPEPDLAAPAGASALEAAFRILRHFAAGPDTVAGTARAVGLRPDRTLRLIESCRRAGFVWANRDQSRYGLGWIVHGWYRAAAAPTIVAGGKPLAAEIANRTRTCGFITVLKGMRSFTLVEELEMAGDGLQMSSWLGRAHPIIGSDGGPTLLMDFGAQEVTQLFPTRHTAHELDVFLKRVRRVDRDGVLSMQAFEDAGIVSVSAPVRDSSGTVAAAACVVGTTQYMQANAAEVEAAARELAERVSALLR</sequence>
<dbReference type="InterPro" id="IPR036388">
    <property type="entry name" value="WH-like_DNA-bd_sf"/>
</dbReference>
<dbReference type="SUPFAM" id="SSF46785">
    <property type="entry name" value="Winged helix' DNA-binding domain"/>
    <property type="match status" value="2"/>
</dbReference>
<dbReference type="Gene3D" id="1.10.10.10">
    <property type="entry name" value="Winged helix-like DNA-binding domain superfamily/Winged helix DNA-binding domain"/>
    <property type="match status" value="2"/>
</dbReference>
<dbReference type="GO" id="GO:0045892">
    <property type="term" value="P:negative regulation of DNA-templated transcription"/>
    <property type="evidence" value="ECO:0007669"/>
    <property type="project" value="TreeGrafter"/>
</dbReference>
<dbReference type="PROSITE" id="PS51078">
    <property type="entry name" value="ICLR_ED"/>
    <property type="match status" value="1"/>
</dbReference>
<dbReference type="InterPro" id="IPR050707">
    <property type="entry name" value="HTH_MetabolicPath_Reg"/>
</dbReference>
<comment type="caution">
    <text evidence="5">The sequence shown here is derived from an EMBL/GenBank/DDBJ whole genome shotgun (WGS) entry which is preliminary data.</text>
</comment>
<accession>A0A841AR03</accession>
<dbReference type="Proteomes" id="UP000536685">
    <property type="component" value="Unassembled WGS sequence"/>
</dbReference>
<dbReference type="InterPro" id="IPR036390">
    <property type="entry name" value="WH_DNA-bd_sf"/>
</dbReference>
<dbReference type="GO" id="GO:0003700">
    <property type="term" value="F:DNA-binding transcription factor activity"/>
    <property type="evidence" value="ECO:0007669"/>
    <property type="project" value="TreeGrafter"/>
</dbReference>
<proteinExistence type="predicted"/>
<protein>
    <submittedName>
        <fullName evidence="5">DNA-binding IclR family transcriptional regulator</fullName>
    </submittedName>
</protein>
<evidence type="ECO:0000256" key="2">
    <source>
        <dbReference type="ARBA" id="ARBA00023125"/>
    </source>
</evidence>
<feature type="domain" description="IclR-ED" evidence="4">
    <location>
        <begin position="290"/>
        <end position="466"/>
    </location>
</feature>
<dbReference type="Gene3D" id="3.30.450.40">
    <property type="match status" value="1"/>
</dbReference>
<dbReference type="PANTHER" id="PTHR30136:SF35">
    <property type="entry name" value="HTH-TYPE TRANSCRIPTIONAL REGULATOR RV1719"/>
    <property type="match status" value="1"/>
</dbReference>
<evidence type="ECO:0000313" key="5">
    <source>
        <dbReference type="EMBL" id="MBB5844714.1"/>
    </source>
</evidence>
<evidence type="ECO:0000313" key="6">
    <source>
        <dbReference type="Proteomes" id="UP000536685"/>
    </source>
</evidence>
<keyword evidence="3" id="KW-0804">Transcription</keyword>
<dbReference type="RefSeq" id="WP_184239131.1">
    <property type="nucleotide sequence ID" value="NZ_JACHMJ010000001.1"/>
</dbReference>
<dbReference type="Pfam" id="PF09339">
    <property type="entry name" value="HTH_IclR"/>
    <property type="match status" value="1"/>
</dbReference>
<evidence type="ECO:0000259" key="4">
    <source>
        <dbReference type="PROSITE" id="PS51078"/>
    </source>
</evidence>
<keyword evidence="6" id="KW-1185">Reference proteome</keyword>
<dbReference type="Pfam" id="PF01614">
    <property type="entry name" value="IclR_C"/>
    <property type="match status" value="1"/>
</dbReference>
<keyword evidence="2 5" id="KW-0238">DNA-binding</keyword>
<keyword evidence="1" id="KW-0805">Transcription regulation</keyword>
<dbReference type="PANTHER" id="PTHR30136">
    <property type="entry name" value="HELIX-TURN-HELIX TRANSCRIPTIONAL REGULATOR, ICLR FAMILY"/>
    <property type="match status" value="1"/>
</dbReference>
<evidence type="ECO:0000256" key="1">
    <source>
        <dbReference type="ARBA" id="ARBA00023015"/>
    </source>
</evidence>
<dbReference type="InterPro" id="IPR005471">
    <property type="entry name" value="Tscrpt_reg_IclR_N"/>
</dbReference>
<name>A0A841AR03_9MICO</name>
<evidence type="ECO:0000256" key="3">
    <source>
        <dbReference type="ARBA" id="ARBA00023163"/>
    </source>
</evidence>
<gene>
    <name evidence="5" type="ORF">HD599_003037</name>
</gene>
<dbReference type="AlphaFoldDB" id="A0A841AR03"/>
<dbReference type="InterPro" id="IPR029016">
    <property type="entry name" value="GAF-like_dom_sf"/>
</dbReference>
<dbReference type="GO" id="GO:0003677">
    <property type="term" value="F:DNA binding"/>
    <property type="evidence" value="ECO:0007669"/>
    <property type="project" value="UniProtKB-KW"/>
</dbReference>